<reference evidence="1 2" key="1">
    <citation type="submission" date="2022-11" db="EMBL/GenBank/DDBJ databases">
        <title>Minimal conservation of predation-associated metabolite biosynthetic gene clusters underscores biosynthetic potential of Myxococcota including descriptions for ten novel species: Archangium lansinium sp. nov., Myxococcus landrumus sp. nov., Nannocystis bai.</title>
        <authorList>
            <person name="Ahearne A."/>
            <person name="Stevens C."/>
            <person name="Dowd S."/>
        </authorList>
    </citation>
    <scope>NUCLEOTIDE SEQUENCE [LARGE SCALE GENOMIC DNA]</scope>
    <source>
        <strain evidence="1 2">NCELM</strain>
    </source>
</reference>
<keyword evidence="2" id="KW-1185">Reference proteome</keyword>
<name>A0ABT5B6V8_9BACT</name>
<protein>
    <submittedName>
        <fullName evidence="1">Uncharacterized protein</fullName>
    </submittedName>
</protein>
<evidence type="ECO:0000313" key="2">
    <source>
        <dbReference type="Proteomes" id="UP001217838"/>
    </source>
</evidence>
<proteinExistence type="predicted"/>
<sequence>MPKMNYWAREWKLREDICPCDVHFNQWIADRDLRDKTIYHFGTGSHHVVGREQASNGSNNAVFAITASKEEYQTYIDLVTNDSRIGSRYVVYFGDIYLTNPRLLPEFDVVTMFHLREYFHPSTSSEAYGGFTDRGALDVFTARIRSEGHILFYTGSVGFELATPIIAEWEQANPVERVGEFKTLLIYRKK</sequence>
<comment type="caution">
    <text evidence="1">The sequence shown here is derived from an EMBL/GenBank/DDBJ whole genome shotgun (WGS) entry which is preliminary data.</text>
</comment>
<organism evidence="1 2">
    <name type="scientific">Nannocystis radixulma</name>
    <dbReference type="NCBI Taxonomy" id="2995305"/>
    <lineage>
        <taxon>Bacteria</taxon>
        <taxon>Pseudomonadati</taxon>
        <taxon>Myxococcota</taxon>
        <taxon>Polyangia</taxon>
        <taxon>Nannocystales</taxon>
        <taxon>Nannocystaceae</taxon>
        <taxon>Nannocystis</taxon>
    </lineage>
</organism>
<dbReference type="RefSeq" id="WP_271999280.1">
    <property type="nucleotide sequence ID" value="NZ_JAQNDN010000007.1"/>
</dbReference>
<dbReference type="Proteomes" id="UP001217838">
    <property type="component" value="Unassembled WGS sequence"/>
</dbReference>
<evidence type="ECO:0000313" key="1">
    <source>
        <dbReference type="EMBL" id="MDC0669468.1"/>
    </source>
</evidence>
<accession>A0ABT5B6V8</accession>
<dbReference type="EMBL" id="JAQNDN010000007">
    <property type="protein sequence ID" value="MDC0669468.1"/>
    <property type="molecule type" value="Genomic_DNA"/>
</dbReference>
<gene>
    <name evidence="1" type="ORF">POL58_17060</name>
</gene>